<name>A0A934VUN9_9BACT</name>
<dbReference type="Proteomes" id="UP000603141">
    <property type="component" value="Unassembled WGS sequence"/>
</dbReference>
<dbReference type="GO" id="GO:0009086">
    <property type="term" value="P:methionine biosynthetic process"/>
    <property type="evidence" value="ECO:0007669"/>
    <property type="project" value="UniProtKB-KW"/>
</dbReference>
<comment type="pathway">
    <text evidence="2 12">One-carbon metabolism; tetrahydrofolate interconversion.</text>
</comment>
<dbReference type="SUPFAM" id="SSF51730">
    <property type="entry name" value="FAD-linked oxidoreductase"/>
    <property type="match status" value="1"/>
</dbReference>
<reference evidence="13" key="1">
    <citation type="submission" date="2021-01" db="EMBL/GenBank/DDBJ databases">
        <title>Modified the classification status of verrucomicrobia.</title>
        <authorList>
            <person name="Feng X."/>
        </authorList>
    </citation>
    <scope>NUCLEOTIDE SEQUENCE</scope>
    <source>
        <strain evidence="13">KCTC 22041</strain>
    </source>
</reference>
<comment type="catalytic activity">
    <reaction evidence="11">
        <text>(6S)-5-methyl-5,6,7,8-tetrahydrofolate + NAD(+) = (6R)-5,10-methylene-5,6,7,8-tetrahydrofolate + NADH + H(+)</text>
        <dbReference type="Rhea" id="RHEA:19821"/>
        <dbReference type="ChEBI" id="CHEBI:15378"/>
        <dbReference type="ChEBI" id="CHEBI:15636"/>
        <dbReference type="ChEBI" id="CHEBI:18608"/>
        <dbReference type="ChEBI" id="CHEBI:57540"/>
        <dbReference type="ChEBI" id="CHEBI:57945"/>
        <dbReference type="EC" id="1.5.1.54"/>
    </reaction>
    <physiologicalReaction direction="right-to-left" evidence="11">
        <dbReference type="Rhea" id="RHEA:19823"/>
    </physiologicalReaction>
</comment>
<dbReference type="GO" id="GO:0035999">
    <property type="term" value="P:tetrahydrofolate interconversion"/>
    <property type="evidence" value="ECO:0007669"/>
    <property type="project" value="TreeGrafter"/>
</dbReference>
<keyword evidence="6 12" id="KW-0274">FAD</keyword>
<dbReference type="GO" id="GO:0005829">
    <property type="term" value="C:cytosol"/>
    <property type="evidence" value="ECO:0007669"/>
    <property type="project" value="InterPro"/>
</dbReference>
<dbReference type="Pfam" id="PF02219">
    <property type="entry name" value="MTHFR"/>
    <property type="match status" value="1"/>
</dbReference>
<dbReference type="GO" id="GO:0106312">
    <property type="term" value="F:methylenetetrahydrofolate reductase (NADH) activity"/>
    <property type="evidence" value="ECO:0007669"/>
    <property type="project" value="UniProtKB-EC"/>
</dbReference>
<evidence type="ECO:0000256" key="5">
    <source>
        <dbReference type="ARBA" id="ARBA00022630"/>
    </source>
</evidence>
<sequence length="295" mass="32972">MHIRDILAGPDTKFSFEFFPPRTKAVEKSLLQSISELENYSPSFISVTYGAGGSTRDATHELVLKLKQQKPFPTIPHLTGIGHTKDEVTRILEQYVKAGIRNLLVLRGDSPRMNCIKDGDFRYASDLVNFIQKFSEKHRCDLGIGVAAYPEGHPDARNRMVELDHLKAKAEAGADFICTQLFFDNRDFLDFRERCEIASIRIPILAGIMPITRNSALARISEFAARSRIPAKLMKAMQRSNGNDAVAMNIGIHHATQQCADLLDHQVAGIHFYTLNQSTAVQRILSNLGMATCSR</sequence>
<dbReference type="RefSeq" id="WP_200266661.1">
    <property type="nucleotide sequence ID" value="NZ_JAENIJ010000001.1"/>
</dbReference>
<dbReference type="InterPro" id="IPR029041">
    <property type="entry name" value="FAD-linked_oxidoreductase-like"/>
</dbReference>
<dbReference type="PANTHER" id="PTHR45754">
    <property type="entry name" value="METHYLENETETRAHYDROFOLATE REDUCTASE"/>
    <property type="match status" value="1"/>
</dbReference>
<dbReference type="PANTHER" id="PTHR45754:SF3">
    <property type="entry name" value="METHYLENETETRAHYDROFOLATE REDUCTASE (NADPH)"/>
    <property type="match status" value="1"/>
</dbReference>
<dbReference type="EC" id="1.5.1.54" evidence="12"/>
<dbReference type="InterPro" id="IPR004620">
    <property type="entry name" value="MTHF_reductase_bac"/>
</dbReference>
<evidence type="ECO:0000256" key="7">
    <source>
        <dbReference type="ARBA" id="ARBA00023002"/>
    </source>
</evidence>
<evidence type="ECO:0000256" key="3">
    <source>
        <dbReference type="ARBA" id="ARBA00006743"/>
    </source>
</evidence>
<comment type="caution">
    <text evidence="13">The sequence shown here is derived from an EMBL/GenBank/DDBJ whole genome shotgun (WGS) entry which is preliminary data.</text>
</comment>
<evidence type="ECO:0000256" key="11">
    <source>
        <dbReference type="ARBA" id="ARBA00048628"/>
    </source>
</evidence>
<evidence type="ECO:0000256" key="4">
    <source>
        <dbReference type="ARBA" id="ARBA00022605"/>
    </source>
</evidence>
<gene>
    <name evidence="13" type="primary">metF</name>
    <name evidence="13" type="ORF">JIN85_00945</name>
</gene>
<dbReference type="NCBIfam" id="TIGR00676">
    <property type="entry name" value="fadh2"/>
    <property type="match status" value="1"/>
</dbReference>
<evidence type="ECO:0000313" key="13">
    <source>
        <dbReference type="EMBL" id="MBK1880958.1"/>
    </source>
</evidence>
<evidence type="ECO:0000256" key="1">
    <source>
        <dbReference type="ARBA" id="ARBA00001974"/>
    </source>
</evidence>
<keyword evidence="5 12" id="KW-0285">Flavoprotein</keyword>
<keyword evidence="4" id="KW-0028">Amino-acid biosynthesis</keyword>
<keyword evidence="7 12" id="KW-0560">Oxidoreductase</keyword>
<comment type="similarity">
    <text evidence="3 12">Belongs to the methylenetetrahydrofolate reductase family.</text>
</comment>
<keyword evidence="8" id="KW-0520">NAD</keyword>
<dbReference type="AlphaFoldDB" id="A0A934VUN9"/>
<evidence type="ECO:0000256" key="2">
    <source>
        <dbReference type="ARBA" id="ARBA00004777"/>
    </source>
</evidence>
<dbReference type="InterPro" id="IPR003171">
    <property type="entry name" value="Mehydrof_redctse-like"/>
</dbReference>
<keyword evidence="9" id="KW-0486">Methionine biosynthesis</keyword>
<evidence type="ECO:0000256" key="12">
    <source>
        <dbReference type="RuleBase" id="RU003862"/>
    </source>
</evidence>
<protein>
    <recommendedName>
        <fullName evidence="12">Methylenetetrahydrofolate reductase</fullName>
        <ecNumber evidence="12">1.5.1.54</ecNumber>
    </recommendedName>
</protein>
<keyword evidence="14" id="KW-1185">Reference proteome</keyword>
<organism evidence="13 14">
    <name type="scientific">Luteolibacter pohnpeiensis</name>
    <dbReference type="NCBI Taxonomy" id="454153"/>
    <lineage>
        <taxon>Bacteria</taxon>
        <taxon>Pseudomonadati</taxon>
        <taxon>Verrucomicrobiota</taxon>
        <taxon>Verrucomicrobiia</taxon>
        <taxon>Verrucomicrobiales</taxon>
        <taxon>Verrucomicrobiaceae</taxon>
        <taxon>Luteolibacter</taxon>
    </lineage>
</organism>
<dbReference type="Gene3D" id="3.20.20.220">
    <property type="match status" value="1"/>
</dbReference>
<dbReference type="GO" id="GO:0071949">
    <property type="term" value="F:FAD binding"/>
    <property type="evidence" value="ECO:0007669"/>
    <property type="project" value="TreeGrafter"/>
</dbReference>
<evidence type="ECO:0000313" key="14">
    <source>
        <dbReference type="Proteomes" id="UP000603141"/>
    </source>
</evidence>
<accession>A0A934VUN9</accession>
<evidence type="ECO:0000256" key="6">
    <source>
        <dbReference type="ARBA" id="ARBA00022827"/>
    </source>
</evidence>
<comment type="cofactor">
    <cofactor evidence="1 12">
        <name>FAD</name>
        <dbReference type="ChEBI" id="CHEBI:57692"/>
    </cofactor>
</comment>
<evidence type="ECO:0000256" key="8">
    <source>
        <dbReference type="ARBA" id="ARBA00023027"/>
    </source>
</evidence>
<proteinExistence type="inferred from homology"/>
<dbReference type="CDD" id="cd00537">
    <property type="entry name" value="MTHFR"/>
    <property type="match status" value="1"/>
</dbReference>
<evidence type="ECO:0000256" key="10">
    <source>
        <dbReference type="ARBA" id="ARBA00034478"/>
    </source>
</evidence>
<evidence type="ECO:0000256" key="9">
    <source>
        <dbReference type="ARBA" id="ARBA00023167"/>
    </source>
</evidence>
<dbReference type="EMBL" id="JAENIJ010000001">
    <property type="protein sequence ID" value="MBK1880958.1"/>
    <property type="molecule type" value="Genomic_DNA"/>
</dbReference>
<comment type="pathway">
    <text evidence="10">Amino-acid biosynthesis; L-methionine biosynthesis via de novo pathway.</text>
</comment>